<dbReference type="EMBL" id="VDGG01000011">
    <property type="protein sequence ID" value="TQR16388.1"/>
    <property type="molecule type" value="Genomic_DNA"/>
</dbReference>
<evidence type="ECO:0000256" key="2">
    <source>
        <dbReference type="ARBA" id="ARBA00023141"/>
    </source>
</evidence>
<dbReference type="HAMAP" id="MF_00214">
    <property type="entry name" value="AroD"/>
    <property type="match status" value="1"/>
</dbReference>
<feature type="binding site" evidence="5">
    <location>
        <begin position="46"/>
        <end position="48"/>
    </location>
    <ligand>
        <name>3-dehydroquinate</name>
        <dbReference type="ChEBI" id="CHEBI:32364"/>
    </ligand>
</feature>
<feature type="binding site" evidence="5">
    <location>
        <position position="82"/>
    </location>
    <ligand>
        <name>3-dehydroquinate</name>
        <dbReference type="ChEBI" id="CHEBI:32364"/>
    </ligand>
</feature>
<comment type="similarity">
    <text evidence="5">Belongs to the type-I 3-dehydroquinase family.</text>
</comment>
<dbReference type="UniPathway" id="UPA00053">
    <property type="reaction ID" value="UER00086"/>
</dbReference>
<dbReference type="OrthoDB" id="9813659at2"/>
<dbReference type="GO" id="GO:0009073">
    <property type="term" value="P:aromatic amino acid family biosynthetic process"/>
    <property type="evidence" value="ECO:0007669"/>
    <property type="project" value="UniProtKB-KW"/>
</dbReference>
<comment type="caution">
    <text evidence="5">Lacks conserved residue(s) required for the propagation of feature annotation.</text>
</comment>
<dbReference type="SUPFAM" id="SSF51569">
    <property type="entry name" value="Aldolase"/>
    <property type="match status" value="1"/>
</dbReference>
<dbReference type="GO" id="GO:0046279">
    <property type="term" value="P:3,4-dihydroxybenzoate biosynthetic process"/>
    <property type="evidence" value="ECO:0007669"/>
    <property type="project" value="UniProtKB-ARBA"/>
</dbReference>
<evidence type="ECO:0000256" key="1">
    <source>
        <dbReference type="ARBA" id="ARBA00001864"/>
    </source>
</evidence>
<keyword evidence="2 5" id="KW-0057">Aromatic amino acid biosynthesis</keyword>
<comment type="pathway">
    <text evidence="5">Metabolic intermediate biosynthesis; chorismate biosynthesis; chorismate from D-erythrose 4-phosphate and phosphoenolpyruvate: step 3/7.</text>
</comment>
<dbReference type="InterPro" id="IPR050146">
    <property type="entry name" value="Type-I_3-dehydroquinase"/>
</dbReference>
<dbReference type="FunFam" id="3.20.20.70:FF:000047">
    <property type="entry name" value="3-dehydroquinate dehydratase"/>
    <property type="match status" value="1"/>
</dbReference>
<dbReference type="GO" id="GO:0003855">
    <property type="term" value="F:3-dehydroquinate dehydratase activity"/>
    <property type="evidence" value="ECO:0007669"/>
    <property type="project" value="UniProtKB-UniRule"/>
</dbReference>
<organism evidence="6 7">
    <name type="scientific">Psychrobacillus soli</name>
    <dbReference type="NCBI Taxonomy" id="1543965"/>
    <lineage>
        <taxon>Bacteria</taxon>
        <taxon>Bacillati</taxon>
        <taxon>Bacillota</taxon>
        <taxon>Bacilli</taxon>
        <taxon>Bacillales</taxon>
        <taxon>Bacillaceae</taxon>
        <taxon>Psychrobacillus</taxon>
    </lineage>
</organism>
<feature type="active site" description="Schiff-base intermediate with substrate" evidence="5">
    <location>
        <position position="168"/>
    </location>
</feature>
<feature type="binding site" evidence="5">
    <location>
        <position position="230"/>
    </location>
    <ligand>
        <name>3-dehydroquinate</name>
        <dbReference type="ChEBI" id="CHEBI:32364"/>
    </ligand>
</feature>
<dbReference type="PANTHER" id="PTHR43699:SF1">
    <property type="entry name" value="3-DEHYDROQUINATE DEHYDRATASE"/>
    <property type="match status" value="1"/>
</dbReference>
<name>A0A544TG44_9BACI</name>
<dbReference type="Pfam" id="PF01487">
    <property type="entry name" value="DHquinase_I"/>
    <property type="match status" value="1"/>
</dbReference>
<keyword evidence="7" id="KW-1185">Reference proteome</keyword>
<dbReference type="CDD" id="cd00502">
    <property type="entry name" value="DHQase_I"/>
    <property type="match status" value="1"/>
</dbReference>
<dbReference type="InterPro" id="IPR001381">
    <property type="entry name" value="DHquinase_I"/>
</dbReference>
<dbReference type="EC" id="4.2.1.10" evidence="5"/>
<dbReference type="GO" id="GO:0009423">
    <property type="term" value="P:chorismate biosynthetic process"/>
    <property type="evidence" value="ECO:0007669"/>
    <property type="project" value="UniProtKB-UniRule"/>
</dbReference>
<dbReference type="Gene3D" id="3.20.20.70">
    <property type="entry name" value="Aldolase class I"/>
    <property type="match status" value="1"/>
</dbReference>
<proteinExistence type="inferred from homology"/>
<dbReference type="PANTHER" id="PTHR43699">
    <property type="entry name" value="3-DEHYDROQUINATE DEHYDRATASE"/>
    <property type="match status" value="1"/>
</dbReference>
<keyword evidence="4 5" id="KW-0704">Schiff base</keyword>
<feature type="binding site" evidence="5">
    <location>
        <position position="234"/>
    </location>
    <ligand>
        <name>3-dehydroquinate</name>
        <dbReference type="ChEBI" id="CHEBI:32364"/>
    </ligand>
</feature>
<feature type="active site" description="Proton donor/acceptor" evidence="5">
    <location>
        <position position="141"/>
    </location>
</feature>
<dbReference type="GO" id="GO:0008652">
    <property type="term" value="P:amino acid biosynthetic process"/>
    <property type="evidence" value="ECO:0007669"/>
    <property type="project" value="UniProtKB-KW"/>
</dbReference>
<keyword evidence="3 5" id="KW-0456">Lyase</keyword>
<protein>
    <recommendedName>
        <fullName evidence="5">3-dehydroquinate dehydratase</fullName>
        <shortName evidence="5">3-dehydroquinase</shortName>
        <ecNumber evidence="5">4.2.1.10</ecNumber>
    </recommendedName>
    <alternativeName>
        <fullName evidence="5">Type I DHQase</fullName>
    </alternativeName>
    <alternativeName>
        <fullName evidence="5">Type I dehydroquinase</fullName>
        <shortName evidence="5">DHQ1</shortName>
    </alternativeName>
</protein>
<evidence type="ECO:0000313" key="6">
    <source>
        <dbReference type="EMBL" id="TQR16388.1"/>
    </source>
</evidence>
<evidence type="ECO:0000256" key="4">
    <source>
        <dbReference type="ARBA" id="ARBA00023270"/>
    </source>
</evidence>
<sequence length="250" mass="27962">MKIVSIRDIHIGEGVPKIIVPLMGKNIEQLLVEIKTIKQVTPDIVEWRADVLEEIENLEVVKKTVSTIREALFPTPLLFTFRSHREGGNKIIEDAYYKELLESIIQTKAIDLIDVELFFPNVSEIVETAKAHDIYVVMSSHDFEKTPVKEEIIWRLRRMQELGAHIPKIAVMPKIPTDVLTLLDATYTMKSLYADRPIITMSMASTGAISRIAGQVFGSAATFGAGVEASAPGQIPAEELRKMLNVLHTT</sequence>
<accession>A0A544TG44</accession>
<comment type="catalytic activity">
    <reaction evidence="1 5">
        <text>3-dehydroquinate = 3-dehydroshikimate + H2O</text>
        <dbReference type="Rhea" id="RHEA:21096"/>
        <dbReference type="ChEBI" id="CHEBI:15377"/>
        <dbReference type="ChEBI" id="CHEBI:16630"/>
        <dbReference type="ChEBI" id="CHEBI:32364"/>
        <dbReference type="EC" id="4.2.1.10"/>
    </reaction>
</comment>
<comment type="caution">
    <text evidence="6">The sequence shown here is derived from an EMBL/GenBank/DDBJ whole genome shotgun (WGS) entry which is preliminary data.</text>
</comment>
<dbReference type="RefSeq" id="WP_142606202.1">
    <property type="nucleotide sequence ID" value="NZ_VDGG01000011.1"/>
</dbReference>
<dbReference type="Proteomes" id="UP000318937">
    <property type="component" value="Unassembled WGS sequence"/>
</dbReference>
<evidence type="ECO:0000313" key="7">
    <source>
        <dbReference type="Proteomes" id="UP000318937"/>
    </source>
</evidence>
<feature type="binding site" evidence="5">
    <location>
        <position position="211"/>
    </location>
    <ligand>
        <name>3-dehydroquinate</name>
        <dbReference type="ChEBI" id="CHEBI:32364"/>
    </ligand>
</feature>
<dbReference type="AlphaFoldDB" id="A0A544TG44"/>
<comment type="subunit">
    <text evidence="5">Homodimer.</text>
</comment>
<keyword evidence="5" id="KW-0028">Amino-acid biosynthesis</keyword>
<gene>
    <name evidence="5" type="primary">aroD</name>
    <name evidence="6" type="ORF">FG383_06630</name>
</gene>
<reference evidence="6 7" key="1">
    <citation type="submission" date="2019-05" db="EMBL/GenBank/DDBJ databases">
        <title>Psychrobacillus vulpis sp. nov., a new species isolated from feces of a red fox that inhabits in The Tablas de Daimiel Natural Park, Albacete, Spain.</title>
        <authorList>
            <person name="Rodriguez M."/>
            <person name="Reina J.C."/>
            <person name="Bejar V."/>
            <person name="Llamas I."/>
        </authorList>
    </citation>
    <scope>NUCLEOTIDE SEQUENCE [LARGE SCALE GENOMIC DNA]</scope>
    <source>
        <strain evidence="6 7">NHI-2</strain>
    </source>
</reference>
<dbReference type="NCBIfam" id="TIGR01093">
    <property type="entry name" value="aroD"/>
    <property type="match status" value="1"/>
</dbReference>
<evidence type="ECO:0000256" key="5">
    <source>
        <dbReference type="HAMAP-Rule" id="MF_00214"/>
    </source>
</evidence>
<comment type="function">
    <text evidence="5">Involved in the third step of the chorismate pathway, which leads to the biosynthesis of aromatic amino acids. Catalyzes the cis-dehydration of 3-dehydroquinate (DHQ) and introduces the first double bond of the aromatic ring to yield 3-dehydroshikimate.</text>
</comment>
<dbReference type="InterPro" id="IPR013785">
    <property type="entry name" value="Aldolase_TIM"/>
</dbReference>
<evidence type="ECO:0000256" key="3">
    <source>
        <dbReference type="ARBA" id="ARBA00023239"/>
    </source>
</evidence>